<organism evidence="1 2">
    <name type="scientific">Acinetobacter guillouiae</name>
    <name type="common">Acinetobacter genomosp. 11</name>
    <dbReference type="NCBI Taxonomy" id="106649"/>
    <lineage>
        <taxon>Bacteria</taxon>
        <taxon>Pseudomonadati</taxon>
        <taxon>Pseudomonadota</taxon>
        <taxon>Gammaproteobacteria</taxon>
        <taxon>Moraxellales</taxon>
        <taxon>Moraxellaceae</taxon>
        <taxon>Acinetobacter</taxon>
    </lineage>
</organism>
<name>A0A8X8GGG9_ACIGI</name>
<proteinExistence type="predicted"/>
<accession>A0A8X8GGG9</accession>
<reference evidence="1" key="1">
    <citation type="submission" date="2021-07" db="EMBL/GenBank/DDBJ databases">
        <authorList>
            <person name="Fernandez M."/>
            <person name="Pereira P."/>
            <person name="Torres Tejerizo G.A."/>
            <person name="Gonzalez P."/>
            <person name="Agostini E."/>
        </authorList>
    </citation>
    <scope>NUCLEOTIDE SEQUENCE</scope>
    <source>
        <strain evidence="1">SFC 500-1A</strain>
    </source>
</reference>
<protein>
    <submittedName>
        <fullName evidence="1">Uncharacterized protein</fullName>
    </submittedName>
</protein>
<sequence>MNWIKPVADDFLFLILGLNVPEASKEITAARSLGSTPIHLATSTIAIAFQE</sequence>
<comment type="caution">
    <text evidence="1">The sequence shown here is derived from an EMBL/GenBank/DDBJ whole genome shotgun (WGS) entry which is preliminary data.</text>
</comment>
<dbReference type="EMBL" id="JAHWXT010000001">
    <property type="protein sequence ID" value="MCF0263257.1"/>
    <property type="molecule type" value="Genomic_DNA"/>
</dbReference>
<dbReference type="Proteomes" id="UP000887320">
    <property type="component" value="Unassembled WGS sequence"/>
</dbReference>
<dbReference type="AlphaFoldDB" id="A0A8X8GGG9"/>
<dbReference type="RefSeq" id="WP_234622567.1">
    <property type="nucleotide sequence ID" value="NZ_JAHWXT010000001.1"/>
</dbReference>
<evidence type="ECO:0000313" key="1">
    <source>
        <dbReference type="EMBL" id="MCF0263257.1"/>
    </source>
</evidence>
<evidence type="ECO:0000313" key="2">
    <source>
        <dbReference type="Proteomes" id="UP000887320"/>
    </source>
</evidence>
<gene>
    <name evidence="1" type="ORF">KW868_02035</name>
</gene>